<protein>
    <submittedName>
        <fullName evidence="1">DUF2793 domain-containing protein</fullName>
    </submittedName>
</protein>
<dbReference type="Pfam" id="PF10983">
    <property type="entry name" value="DUF2793"/>
    <property type="match status" value="1"/>
</dbReference>
<accession>A0A975I6R9</accession>
<sequence length="349" mass="36549">MPIETSPILALPYIQAAQAQKHVTHNEAIRLLDIAVQLVVQSRSLTAPPTSDVEGHRYIVATNATGGWAGHDGEIAIYEGGAYWFIAPLPGWRAYVMDEAEMAVLNPSNLWGTARDLPLEIERLGVNATPDANNQMILSGASTLFTHDGAGHRLTLNKATEGDTASFLFQTGYGGRAEVGTTGNDDLTIKVSADGSIWVDALRVDGDSGHVTGAAVMASATDTTAGRLMRADYGYGPGNLVGSVAEAAGVPTGAVIETGSTANGSYTRFADGTQICAQALTTSSTSVTTWSFPIAFSTPPSCVASAQASVPRFTTTGASSTTQTDVDCWDTTGTRQAETVHLIAFGRWF</sequence>
<dbReference type="KEGG" id="cact:HZ995_11990"/>
<dbReference type="EMBL" id="CP060010">
    <property type="protein sequence ID" value="QTN35200.1"/>
    <property type="molecule type" value="Genomic_DNA"/>
</dbReference>
<dbReference type="AlphaFoldDB" id="A0A975I6R9"/>
<dbReference type="RefSeq" id="WP_209355886.1">
    <property type="nucleotide sequence ID" value="NZ_CP060010.1"/>
</dbReference>
<reference evidence="1" key="1">
    <citation type="submission" date="2020-07" db="EMBL/GenBank/DDBJ databases">
        <title>Genome sequences of bacteria associated with the marine, planktonic diatom Thalassiosira profunda strain ECT2AJA-044.</title>
        <authorList>
            <person name="Gargas C.B."/>
            <person name="Roberts W.R."/>
            <person name="Alverson A.J."/>
        </authorList>
    </citation>
    <scope>NUCLEOTIDE SEQUENCE</scope>
    <source>
        <strain evidence="1">ECT2AJA-044</strain>
    </source>
</reference>
<dbReference type="Proteomes" id="UP000665026">
    <property type="component" value="Chromosome"/>
</dbReference>
<name>A0A975I6R9_9RHOB</name>
<evidence type="ECO:0000313" key="1">
    <source>
        <dbReference type="EMBL" id="QTN35200.1"/>
    </source>
</evidence>
<evidence type="ECO:0000313" key="2">
    <source>
        <dbReference type="Proteomes" id="UP000665026"/>
    </source>
</evidence>
<gene>
    <name evidence="1" type="ORF">HZ995_11990</name>
</gene>
<dbReference type="InterPro" id="IPR021251">
    <property type="entry name" value="DUF2793"/>
</dbReference>
<proteinExistence type="predicted"/>
<organism evidence="1 2">
    <name type="scientific">Cognatishimia activa</name>
    <dbReference type="NCBI Taxonomy" id="1715691"/>
    <lineage>
        <taxon>Bacteria</taxon>
        <taxon>Pseudomonadati</taxon>
        <taxon>Pseudomonadota</taxon>
        <taxon>Alphaproteobacteria</taxon>
        <taxon>Rhodobacterales</taxon>
        <taxon>Paracoccaceae</taxon>
        <taxon>Cognatishimia</taxon>
    </lineage>
</organism>